<name>A0ABV3ZMT1_9BACT</name>
<protein>
    <recommendedName>
        <fullName evidence="3">Lipocalin-like domain-containing protein</fullName>
    </recommendedName>
</protein>
<gene>
    <name evidence="1" type="ORF">QTN47_23030</name>
</gene>
<evidence type="ECO:0000313" key="1">
    <source>
        <dbReference type="EMBL" id="MEX6690404.1"/>
    </source>
</evidence>
<keyword evidence="2" id="KW-1185">Reference proteome</keyword>
<dbReference type="EMBL" id="JAULBC010000008">
    <property type="protein sequence ID" value="MEX6690404.1"/>
    <property type="molecule type" value="Genomic_DNA"/>
</dbReference>
<evidence type="ECO:0000313" key="2">
    <source>
        <dbReference type="Proteomes" id="UP001560573"/>
    </source>
</evidence>
<organism evidence="1 2">
    <name type="scientific">Danxiaibacter flavus</name>
    <dbReference type="NCBI Taxonomy" id="3049108"/>
    <lineage>
        <taxon>Bacteria</taxon>
        <taxon>Pseudomonadati</taxon>
        <taxon>Bacteroidota</taxon>
        <taxon>Chitinophagia</taxon>
        <taxon>Chitinophagales</taxon>
        <taxon>Chitinophagaceae</taxon>
        <taxon>Danxiaibacter</taxon>
    </lineage>
</organism>
<comment type="caution">
    <text evidence="1">The sequence shown here is derived from an EMBL/GenBank/DDBJ whole genome shotgun (WGS) entry which is preliminary data.</text>
</comment>
<accession>A0ABV3ZMT1</accession>
<reference evidence="1 2" key="1">
    <citation type="submission" date="2023-07" db="EMBL/GenBank/DDBJ databases">
        <authorList>
            <person name="Lian W.-H."/>
        </authorList>
    </citation>
    <scope>NUCLEOTIDE SEQUENCE [LARGE SCALE GENOMIC DNA]</scope>
    <source>
        <strain evidence="1 2">SYSU DXS3180</strain>
    </source>
</reference>
<evidence type="ECO:0008006" key="3">
    <source>
        <dbReference type="Google" id="ProtNLM"/>
    </source>
</evidence>
<dbReference type="Proteomes" id="UP001560573">
    <property type="component" value="Unassembled WGS sequence"/>
</dbReference>
<dbReference type="RefSeq" id="WP_369331816.1">
    <property type="nucleotide sequence ID" value="NZ_JAULBC010000008.1"/>
</dbReference>
<proteinExistence type="predicted"/>
<sequence>MYKLLLLSLFVFCFGSCSKEDHSLPLNEISGTWKYVGERAGKANAYFIQKDSADYYFRFAPDTYLRQRDGARICGSYFYSKGTLTLRIGKSDSSFQAQFLNDTLVLRSNDHPGNGFQYFIQSLRQLKNCN</sequence>